<gene>
    <name evidence="2" type="ORF">ACFPOC_15475</name>
</gene>
<reference evidence="3" key="1">
    <citation type="journal article" date="2019" name="Int. J. Syst. Evol. Microbiol.">
        <title>The Global Catalogue of Microorganisms (GCM) 10K type strain sequencing project: providing services to taxonomists for standard genome sequencing and annotation.</title>
        <authorList>
            <consortium name="The Broad Institute Genomics Platform"/>
            <consortium name="The Broad Institute Genome Sequencing Center for Infectious Disease"/>
            <person name="Wu L."/>
            <person name="Ma J."/>
        </authorList>
    </citation>
    <scope>NUCLEOTIDE SEQUENCE [LARGE SCALE GENOMIC DNA]</scope>
    <source>
        <strain evidence="3">KACC 11588</strain>
    </source>
</reference>
<evidence type="ECO:0008006" key="4">
    <source>
        <dbReference type="Google" id="ProtNLM"/>
    </source>
</evidence>
<accession>A0ABW0SFN0</accession>
<dbReference type="RefSeq" id="WP_209841207.1">
    <property type="nucleotide sequence ID" value="NZ_JAGGJP010000009.1"/>
</dbReference>
<evidence type="ECO:0000313" key="2">
    <source>
        <dbReference type="EMBL" id="MFC5567813.1"/>
    </source>
</evidence>
<keyword evidence="1" id="KW-1133">Transmembrane helix</keyword>
<proteinExistence type="predicted"/>
<organism evidence="2 3">
    <name type="scientific">Rubellimicrobium aerolatum</name>
    <dbReference type="NCBI Taxonomy" id="490979"/>
    <lineage>
        <taxon>Bacteria</taxon>
        <taxon>Pseudomonadati</taxon>
        <taxon>Pseudomonadota</taxon>
        <taxon>Alphaproteobacteria</taxon>
        <taxon>Rhodobacterales</taxon>
        <taxon>Roseobacteraceae</taxon>
        <taxon>Rubellimicrobium</taxon>
    </lineage>
</organism>
<evidence type="ECO:0000256" key="1">
    <source>
        <dbReference type="SAM" id="Phobius"/>
    </source>
</evidence>
<keyword evidence="1" id="KW-0812">Transmembrane</keyword>
<name>A0ABW0SFN0_9RHOB</name>
<feature type="transmembrane region" description="Helical" evidence="1">
    <location>
        <begin position="6"/>
        <end position="23"/>
    </location>
</feature>
<dbReference type="EMBL" id="JBHSNA010000020">
    <property type="protein sequence ID" value="MFC5567813.1"/>
    <property type="molecule type" value="Genomic_DNA"/>
</dbReference>
<keyword evidence="1" id="KW-0472">Membrane</keyword>
<dbReference type="Proteomes" id="UP001596056">
    <property type="component" value="Unassembled WGS sequence"/>
</dbReference>
<evidence type="ECO:0000313" key="3">
    <source>
        <dbReference type="Proteomes" id="UP001596056"/>
    </source>
</evidence>
<protein>
    <recommendedName>
        <fullName evidence="4">Short-chain dehydrogenase</fullName>
    </recommendedName>
</protein>
<keyword evidence="3" id="KW-1185">Reference proteome</keyword>
<sequence length="54" mass="6036">MILIKASILFLLFMVGIAIWGRFRKPKPRKAARFCPACGRPRIGKDRCACGAKT</sequence>
<comment type="caution">
    <text evidence="2">The sequence shown here is derived from an EMBL/GenBank/DDBJ whole genome shotgun (WGS) entry which is preliminary data.</text>
</comment>